<protein>
    <submittedName>
        <fullName evidence="1">ABC transporter G family member 40</fullName>
    </submittedName>
</protein>
<organism evidence="1 2">
    <name type="scientific">Forsythia ovata</name>
    <dbReference type="NCBI Taxonomy" id="205694"/>
    <lineage>
        <taxon>Eukaryota</taxon>
        <taxon>Viridiplantae</taxon>
        <taxon>Streptophyta</taxon>
        <taxon>Embryophyta</taxon>
        <taxon>Tracheophyta</taxon>
        <taxon>Spermatophyta</taxon>
        <taxon>Magnoliopsida</taxon>
        <taxon>eudicotyledons</taxon>
        <taxon>Gunneridae</taxon>
        <taxon>Pentapetalae</taxon>
        <taxon>asterids</taxon>
        <taxon>lamiids</taxon>
        <taxon>Lamiales</taxon>
        <taxon>Oleaceae</taxon>
        <taxon>Forsythieae</taxon>
        <taxon>Forsythia</taxon>
    </lineage>
</organism>
<evidence type="ECO:0000313" key="2">
    <source>
        <dbReference type="Proteomes" id="UP001604277"/>
    </source>
</evidence>
<dbReference type="Proteomes" id="UP001604277">
    <property type="component" value="Unassembled WGS sequence"/>
</dbReference>
<comment type="caution">
    <text evidence="1">The sequence shown here is derived from an EMBL/GenBank/DDBJ whole genome shotgun (WGS) entry which is preliminary data.</text>
</comment>
<dbReference type="PANTHER" id="PTHR48040">
    <property type="entry name" value="PLEIOTROPIC DRUG RESISTANCE PROTEIN 1-LIKE ISOFORM X1"/>
    <property type="match status" value="1"/>
</dbReference>
<gene>
    <name evidence="1" type="ORF">Fot_55512</name>
</gene>
<proteinExistence type="predicted"/>
<name>A0ABD1P5V8_9LAMI</name>
<dbReference type="PANTHER" id="PTHR48040:SF20">
    <property type="entry name" value="PLEIOTROPIC DRUG RESISTANCE PROTEIN 1"/>
    <property type="match status" value="1"/>
</dbReference>
<accession>A0ABD1P5V8</accession>
<reference evidence="2" key="1">
    <citation type="submission" date="2024-07" db="EMBL/GenBank/DDBJ databases">
        <title>Two chromosome-level genome assemblies of Korean endemic species Abeliophyllum distichum and Forsythia ovata (Oleaceae).</title>
        <authorList>
            <person name="Jang H."/>
        </authorList>
    </citation>
    <scope>NUCLEOTIDE SEQUENCE [LARGE SCALE GENOMIC DNA]</scope>
</reference>
<dbReference type="EMBL" id="JBFOLJ010000027">
    <property type="protein sequence ID" value="KAL2458723.1"/>
    <property type="molecule type" value="Genomic_DNA"/>
</dbReference>
<evidence type="ECO:0000313" key="1">
    <source>
        <dbReference type="EMBL" id="KAL2458723.1"/>
    </source>
</evidence>
<sequence>MEQQKRLTIAVELVELVSELEAGSAAVVMKTVRNTVDDGRTVVCTIYEIYQPSIDILEKFEEGIGVRKMKDGYNPATWILEVASSTQEMIFGVDFAEMHTTVI</sequence>
<keyword evidence="2" id="KW-1185">Reference proteome</keyword>
<dbReference type="AlphaFoldDB" id="A0ABD1P5V8"/>